<gene>
    <name evidence="1" type="ORF">SDC9_24464</name>
</gene>
<dbReference type="AlphaFoldDB" id="A0A644UHZ2"/>
<dbReference type="SUPFAM" id="SSF47598">
    <property type="entry name" value="Ribbon-helix-helix"/>
    <property type="match status" value="1"/>
</dbReference>
<accession>A0A644UHZ2</accession>
<sequence>MKTAISLPDRLYKAAEKTAKSLGLPRSQLFAKALQEFIDKHEAEDITAALNQLYSNESLTEEGPRKEAGDISIESLRQLTKNDTW</sequence>
<name>A0A644UHZ2_9ZZZZ</name>
<dbReference type="InterPro" id="IPR013321">
    <property type="entry name" value="Arc_rbn_hlx_hlx"/>
</dbReference>
<protein>
    <recommendedName>
        <fullName evidence="2">Ribbon-helix-helix protein CopG domain-containing protein</fullName>
    </recommendedName>
</protein>
<dbReference type="InterPro" id="IPR010985">
    <property type="entry name" value="Ribbon_hlx_hlx"/>
</dbReference>
<evidence type="ECO:0008006" key="2">
    <source>
        <dbReference type="Google" id="ProtNLM"/>
    </source>
</evidence>
<dbReference type="GO" id="GO:0006355">
    <property type="term" value="P:regulation of DNA-templated transcription"/>
    <property type="evidence" value="ECO:0007669"/>
    <property type="project" value="InterPro"/>
</dbReference>
<organism evidence="1">
    <name type="scientific">bioreactor metagenome</name>
    <dbReference type="NCBI Taxonomy" id="1076179"/>
    <lineage>
        <taxon>unclassified sequences</taxon>
        <taxon>metagenomes</taxon>
        <taxon>ecological metagenomes</taxon>
    </lineage>
</organism>
<comment type="caution">
    <text evidence="1">The sequence shown here is derived from an EMBL/GenBank/DDBJ whole genome shotgun (WGS) entry which is preliminary data.</text>
</comment>
<reference evidence="1" key="1">
    <citation type="submission" date="2019-08" db="EMBL/GenBank/DDBJ databases">
        <authorList>
            <person name="Kucharzyk K."/>
            <person name="Murdoch R.W."/>
            <person name="Higgins S."/>
            <person name="Loffler F."/>
        </authorList>
    </citation>
    <scope>NUCLEOTIDE SEQUENCE</scope>
</reference>
<proteinExistence type="predicted"/>
<dbReference type="EMBL" id="VSSQ01000118">
    <property type="protein sequence ID" value="MPL78595.1"/>
    <property type="molecule type" value="Genomic_DNA"/>
</dbReference>
<dbReference type="Gene3D" id="1.10.1220.10">
    <property type="entry name" value="Met repressor-like"/>
    <property type="match status" value="1"/>
</dbReference>
<evidence type="ECO:0000313" key="1">
    <source>
        <dbReference type="EMBL" id="MPL78595.1"/>
    </source>
</evidence>